<keyword evidence="5" id="KW-1185">Reference proteome</keyword>
<evidence type="ECO:0000313" key="5">
    <source>
        <dbReference type="Proteomes" id="UP000235145"/>
    </source>
</evidence>
<dbReference type="PANTHER" id="PTHR48258:SF9">
    <property type="entry name" value="OS01G0348150 PROTEIN"/>
    <property type="match status" value="1"/>
</dbReference>
<organism evidence="4 5">
    <name type="scientific">Lactuca sativa</name>
    <name type="common">Garden lettuce</name>
    <dbReference type="NCBI Taxonomy" id="4236"/>
    <lineage>
        <taxon>Eukaryota</taxon>
        <taxon>Viridiplantae</taxon>
        <taxon>Streptophyta</taxon>
        <taxon>Embryophyta</taxon>
        <taxon>Tracheophyta</taxon>
        <taxon>Spermatophyta</taxon>
        <taxon>Magnoliopsida</taxon>
        <taxon>eudicotyledons</taxon>
        <taxon>Gunneridae</taxon>
        <taxon>Pentapetalae</taxon>
        <taxon>asterids</taxon>
        <taxon>campanulids</taxon>
        <taxon>Asterales</taxon>
        <taxon>Asteraceae</taxon>
        <taxon>Cichorioideae</taxon>
        <taxon>Cichorieae</taxon>
        <taxon>Lactucinae</taxon>
        <taxon>Lactuca</taxon>
    </lineage>
</organism>
<dbReference type="Pfam" id="PF13960">
    <property type="entry name" value="DUF4218"/>
    <property type="match status" value="1"/>
</dbReference>
<reference evidence="4 5" key="1">
    <citation type="journal article" date="2017" name="Nat. Commun.">
        <title>Genome assembly with in vitro proximity ligation data and whole-genome triplication in lettuce.</title>
        <authorList>
            <person name="Reyes-Chin-Wo S."/>
            <person name="Wang Z."/>
            <person name="Yang X."/>
            <person name="Kozik A."/>
            <person name="Arikit S."/>
            <person name="Song C."/>
            <person name="Xia L."/>
            <person name="Froenicke L."/>
            <person name="Lavelle D.O."/>
            <person name="Truco M.J."/>
            <person name="Xia R."/>
            <person name="Zhu S."/>
            <person name="Xu C."/>
            <person name="Xu H."/>
            <person name="Xu X."/>
            <person name="Cox K."/>
            <person name="Korf I."/>
            <person name="Meyers B.C."/>
            <person name="Michelmore R.W."/>
        </authorList>
    </citation>
    <scope>NUCLEOTIDE SEQUENCE [LARGE SCALE GENOMIC DNA]</scope>
    <source>
        <strain evidence="5">cv. Salinas</strain>
        <tissue evidence="4">Seedlings</tissue>
    </source>
</reference>
<protein>
    <recommendedName>
        <fullName evidence="6">DUF4218 domain-containing protein</fullName>
    </recommendedName>
</protein>
<dbReference type="InterPro" id="IPR025452">
    <property type="entry name" value="DUF4218"/>
</dbReference>
<evidence type="ECO:0000259" key="3">
    <source>
        <dbReference type="Pfam" id="PF13960"/>
    </source>
</evidence>
<dbReference type="PANTHER" id="PTHR48258">
    <property type="entry name" value="DUF4218 DOMAIN-CONTAINING PROTEIN-RELATED"/>
    <property type="match status" value="1"/>
</dbReference>
<feature type="chain" id="PRO_5040491667" description="DUF4218 domain-containing protein" evidence="1">
    <location>
        <begin position="20"/>
        <end position="661"/>
    </location>
</feature>
<comment type="caution">
    <text evidence="4">The sequence shown here is derived from an EMBL/GenBank/DDBJ whole genome shotgun (WGS) entry which is preliminary data.</text>
</comment>
<dbReference type="Pfam" id="PF13952">
    <property type="entry name" value="DUF4216"/>
    <property type="match status" value="1"/>
</dbReference>
<feature type="signal peptide" evidence="1">
    <location>
        <begin position="1"/>
        <end position="19"/>
    </location>
</feature>
<keyword evidence="1" id="KW-0732">Signal</keyword>
<dbReference type="Pfam" id="PF02992">
    <property type="entry name" value="Transposase_21"/>
    <property type="match status" value="1"/>
</dbReference>
<dbReference type="InterPro" id="IPR025312">
    <property type="entry name" value="DUF4216"/>
</dbReference>
<dbReference type="EMBL" id="NBSK02000005">
    <property type="protein sequence ID" value="KAJ0205543.1"/>
    <property type="molecule type" value="Genomic_DNA"/>
</dbReference>
<accession>A0A9R1VG61</accession>
<gene>
    <name evidence="4" type="ORF">LSAT_V11C500279330</name>
</gene>
<sequence length="661" mass="77300">MFTLRAVVLWTINDYPALGTLCGCPYSGYKGCVVCGEQTHCIRLPKSKKRYLPYKHPFRSQRNAFNGEQEFTTAPEPLSGEEIFDNVKYVINKWGKGANNKESDIQKTSIGRGGKIKRKKKNIKRNVSNKENAYWKKYNIWYRRLRYWQHNLVHHCIDFMHVEKNPELQARIEGNKTTLPAASYTLTTEEKTMFCETLYNLRVPQGYCSNFSSLVSLKDRKLIGLKSHDYHMLMQQFLPIAIRSIMPKSTRDAITRFCFIFKSICSKEIKVKELDKLQEELYVTLFLLEKYFPPSFFDVMVHLIVHLIREVKLCGPVCFRWMCMKVIKGHVRNKNKPEGCIAEETIEFLSEFQKNMNIVGIPPEKHNNFGNQNDDYSISLRDGTPVSACRSVQVSLDLFIKAHFYVMQNTTEVRHKAFLKNQHPFKRNAWLENEHIEAYPSNMIQVEKELSVSKESVSETVRWISHGPNTNVLKYDAYNINGYTFRTKCREGKVHQNSGVSVVGTDTHISKEVVTYDQNSYYGVLKEIWVLDYHLKKIPLFMCDWVDNKNEVKKDLIGYTLVELGRLGHKDDPFILASQERQVFYVTDQLNKKMSIVFMTRPKNYRDTYDNVDEEFSTVLFPHNDNILPRVDPLDLRKESRNDYFRTDCPGIVIHKEHENP</sequence>
<evidence type="ECO:0000256" key="1">
    <source>
        <dbReference type="SAM" id="SignalP"/>
    </source>
</evidence>
<dbReference type="InterPro" id="IPR004242">
    <property type="entry name" value="Transposase_21"/>
</dbReference>
<feature type="domain" description="DUF4216" evidence="2">
    <location>
        <begin position="531"/>
        <end position="596"/>
    </location>
</feature>
<evidence type="ECO:0000259" key="2">
    <source>
        <dbReference type="Pfam" id="PF13952"/>
    </source>
</evidence>
<dbReference type="AlphaFoldDB" id="A0A9R1VG61"/>
<name>A0A9R1VG61_LACSA</name>
<evidence type="ECO:0008006" key="6">
    <source>
        <dbReference type="Google" id="ProtNLM"/>
    </source>
</evidence>
<feature type="domain" description="DUF4218" evidence="3">
    <location>
        <begin position="264"/>
        <end position="346"/>
    </location>
</feature>
<dbReference type="Proteomes" id="UP000235145">
    <property type="component" value="Unassembled WGS sequence"/>
</dbReference>
<proteinExistence type="predicted"/>
<evidence type="ECO:0000313" key="4">
    <source>
        <dbReference type="EMBL" id="KAJ0205543.1"/>
    </source>
</evidence>